<evidence type="ECO:0000256" key="4">
    <source>
        <dbReference type="ARBA" id="ARBA00022982"/>
    </source>
</evidence>
<dbReference type="InterPro" id="IPR036073">
    <property type="entry name" value="Desulfoferrodoxin_Fe-bd_dom_sf"/>
</dbReference>
<dbReference type="NCBIfam" id="TIGR00332">
    <property type="entry name" value="neela_ferrous"/>
    <property type="match status" value="1"/>
</dbReference>
<dbReference type="GO" id="GO:0016491">
    <property type="term" value="F:oxidoreductase activity"/>
    <property type="evidence" value="ECO:0007669"/>
    <property type="project" value="InterPro"/>
</dbReference>
<keyword evidence="3" id="KW-0479">Metal-binding</keyword>
<dbReference type="EMBL" id="DRTU01000300">
    <property type="protein sequence ID" value="HHI01275.1"/>
    <property type="molecule type" value="Genomic_DNA"/>
</dbReference>
<dbReference type="PANTHER" id="PTHR36541">
    <property type="entry name" value="SUPEROXIDE REDUCTASE-RELATED"/>
    <property type="match status" value="1"/>
</dbReference>
<protein>
    <submittedName>
        <fullName evidence="7">Superoxide reductase</fullName>
    </submittedName>
</protein>
<dbReference type="SUPFAM" id="SSF49367">
    <property type="entry name" value="Superoxide reductase-like"/>
    <property type="match status" value="1"/>
</dbReference>
<evidence type="ECO:0000259" key="6">
    <source>
        <dbReference type="Pfam" id="PF01880"/>
    </source>
</evidence>
<evidence type="ECO:0000313" key="7">
    <source>
        <dbReference type="EMBL" id="HHI01275.1"/>
    </source>
</evidence>
<dbReference type="Gene3D" id="2.60.40.730">
    <property type="entry name" value="SOR catalytic domain"/>
    <property type="match status" value="1"/>
</dbReference>
<keyword evidence="4" id="KW-0249">Electron transport</keyword>
<dbReference type="InterPro" id="IPR002742">
    <property type="entry name" value="Desulfoferrodoxin_Fe-bd_dom"/>
</dbReference>
<dbReference type="PANTHER" id="PTHR36541:SF1">
    <property type="entry name" value="SUPEROXIDE REDUCTASE-RELATED"/>
    <property type="match status" value="1"/>
</dbReference>
<evidence type="ECO:0000256" key="5">
    <source>
        <dbReference type="ARBA" id="ARBA00023004"/>
    </source>
</evidence>
<comment type="caution">
    <text evidence="7">The sequence shown here is derived from an EMBL/GenBank/DDBJ whole genome shotgun (WGS) entry which is preliminary data.</text>
</comment>
<dbReference type="GO" id="GO:0005506">
    <property type="term" value="F:iron ion binding"/>
    <property type="evidence" value="ECO:0007669"/>
    <property type="project" value="InterPro"/>
</dbReference>
<organism evidence="7">
    <name type="scientific">Thermococcus litoralis</name>
    <dbReference type="NCBI Taxonomy" id="2265"/>
    <lineage>
        <taxon>Archaea</taxon>
        <taxon>Methanobacteriati</taxon>
        <taxon>Methanobacteriota</taxon>
        <taxon>Thermococci</taxon>
        <taxon>Thermococcales</taxon>
        <taxon>Thermococcaceae</taxon>
        <taxon>Thermococcus</taxon>
    </lineage>
</organism>
<evidence type="ECO:0000256" key="2">
    <source>
        <dbReference type="ARBA" id="ARBA00022448"/>
    </source>
</evidence>
<comment type="similarity">
    <text evidence="1">Belongs to the desulfoferrodoxin family.</text>
</comment>
<dbReference type="CDD" id="cd03172">
    <property type="entry name" value="SORL_classII"/>
    <property type="match status" value="1"/>
</dbReference>
<keyword evidence="5" id="KW-0408">Iron</keyword>
<accession>A0A7C5JXP8</accession>
<dbReference type="AlphaFoldDB" id="A0A7C5JXP8"/>
<dbReference type="InterPro" id="IPR051233">
    <property type="entry name" value="Desulfoferrodoxin_SOR"/>
</dbReference>
<sequence>MIGETIRSGDWKGEKHVPVIEYEREGDLVKVRVQVGKEIPHPNTTEHHIRYIELYFLPEGENFVYHVGRAEFTAHGESTNGPNTSDVYTEPIAYFVLKTKKKGKLYALSYCNIHGLWENAVQLE</sequence>
<name>A0A7C5JXP8_THELI</name>
<evidence type="ECO:0000256" key="3">
    <source>
        <dbReference type="ARBA" id="ARBA00022723"/>
    </source>
</evidence>
<gene>
    <name evidence="7" type="ORF">ENL40_07435</name>
</gene>
<keyword evidence="2" id="KW-0813">Transport</keyword>
<evidence type="ECO:0000256" key="1">
    <source>
        <dbReference type="ARBA" id="ARBA00005941"/>
    </source>
</evidence>
<reference evidence="7" key="1">
    <citation type="journal article" date="2020" name="mSystems">
        <title>Genome- and Community-Level Interaction Insights into Carbon Utilization and Element Cycling Functions of Hydrothermarchaeota in Hydrothermal Sediment.</title>
        <authorList>
            <person name="Zhou Z."/>
            <person name="Liu Y."/>
            <person name="Xu W."/>
            <person name="Pan J."/>
            <person name="Luo Z.H."/>
            <person name="Li M."/>
        </authorList>
    </citation>
    <scope>NUCLEOTIDE SEQUENCE [LARGE SCALE GENOMIC DNA]</scope>
    <source>
        <strain evidence="7">HyVt-93</strain>
    </source>
</reference>
<proteinExistence type="inferred from homology"/>
<dbReference type="Pfam" id="PF01880">
    <property type="entry name" value="Desulfoferrodox"/>
    <property type="match status" value="1"/>
</dbReference>
<feature type="domain" description="Desulfoferrodoxin ferrous iron-binding" evidence="6">
    <location>
        <begin position="9"/>
        <end position="119"/>
    </location>
</feature>
<dbReference type="Proteomes" id="UP000886217">
    <property type="component" value="Unassembled WGS sequence"/>
</dbReference>